<dbReference type="Proteomes" id="UP000324222">
    <property type="component" value="Unassembled WGS sequence"/>
</dbReference>
<protein>
    <submittedName>
        <fullName evidence="1">Uncharacterized protein</fullName>
    </submittedName>
</protein>
<reference evidence="1 2" key="1">
    <citation type="submission" date="2019-05" db="EMBL/GenBank/DDBJ databases">
        <title>Another draft genome of Portunus trituberculatus and its Hox gene families provides insights of decapod evolution.</title>
        <authorList>
            <person name="Jeong J.-H."/>
            <person name="Song I."/>
            <person name="Kim S."/>
            <person name="Choi T."/>
            <person name="Kim D."/>
            <person name="Ryu S."/>
            <person name="Kim W."/>
        </authorList>
    </citation>
    <scope>NUCLEOTIDE SEQUENCE [LARGE SCALE GENOMIC DNA]</scope>
    <source>
        <tissue evidence="1">Muscle</tissue>
    </source>
</reference>
<dbReference type="AlphaFoldDB" id="A0A5B7EGT1"/>
<accession>A0A5B7EGT1</accession>
<proteinExistence type="predicted"/>
<comment type="caution">
    <text evidence="1">The sequence shown here is derived from an EMBL/GenBank/DDBJ whole genome shotgun (WGS) entry which is preliminary data.</text>
</comment>
<keyword evidence="2" id="KW-1185">Reference proteome</keyword>
<organism evidence="1 2">
    <name type="scientific">Portunus trituberculatus</name>
    <name type="common">Swimming crab</name>
    <name type="synonym">Neptunus trituberculatus</name>
    <dbReference type="NCBI Taxonomy" id="210409"/>
    <lineage>
        <taxon>Eukaryota</taxon>
        <taxon>Metazoa</taxon>
        <taxon>Ecdysozoa</taxon>
        <taxon>Arthropoda</taxon>
        <taxon>Crustacea</taxon>
        <taxon>Multicrustacea</taxon>
        <taxon>Malacostraca</taxon>
        <taxon>Eumalacostraca</taxon>
        <taxon>Eucarida</taxon>
        <taxon>Decapoda</taxon>
        <taxon>Pleocyemata</taxon>
        <taxon>Brachyura</taxon>
        <taxon>Eubrachyura</taxon>
        <taxon>Portunoidea</taxon>
        <taxon>Portunidae</taxon>
        <taxon>Portuninae</taxon>
        <taxon>Portunus</taxon>
    </lineage>
</organism>
<sequence>MAVTGTPLVPPETTRDHRDNLITSTRQTHILTLIINQLARVISEVSPAPLSSLSPRGDFLSQHHLGIPVCFYPFYLFHVTPLPFMLEHCVPASRSAAPLSLAPWATAGYRVRFAHK</sequence>
<gene>
    <name evidence="1" type="ORF">E2C01_026926</name>
</gene>
<evidence type="ECO:0000313" key="2">
    <source>
        <dbReference type="Proteomes" id="UP000324222"/>
    </source>
</evidence>
<dbReference type="EMBL" id="VSRR010002861">
    <property type="protein sequence ID" value="MPC33571.1"/>
    <property type="molecule type" value="Genomic_DNA"/>
</dbReference>
<name>A0A5B7EGT1_PORTR</name>
<evidence type="ECO:0000313" key="1">
    <source>
        <dbReference type="EMBL" id="MPC33571.1"/>
    </source>
</evidence>